<protein>
    <submittedName>
        <fullName evidence="1">Uncharacterized protein</fullName>
    </submittedName>
</protein>
<evidence type="ECO:0000313" key="1">
    <source>
        <dbReference type="EMBL" id="JAH98505.1"/>
    </source>
</evidence>
<reference evidence="1" key="2">
    <citation type="journal article" date="2015" name="Fish Shellfish Immunol.">
        <title>Early steps in the European eel (Anguilla anguilla)-Vibrio vulnificus interaction in the gills: Role of the RtxA13 toxin.</title>
        <authorList>
            <person name="Callol A."/>
            <person name="Pajuelo D."/>
            <person name="Ebbesson L."/>
            <person name="Teles M."/>
            <person name="MacKenzie S."/>
            <person name="Amaro C."/>
        </authorList>
    </citation>
    <scope>NUCLEOTIDE SEQUENCE</scope>
</reference>
<organism evidence="1">
    <name type="scientific">Anguilla anguilla</name>
    <name type="common">European freshwater eel</name>
    <name type="synonym">Muraena anguilla</name>
    <dbReference type="NCBI Taxonomy" id="7936"/>
    <lineage>
        <taxon>Eukaryota</taxon>
        <taxon>Metazoa</taxon>
        <taxon>Chordata</taxon>
        <taxon>Craniata</taxon>
        <taxon>Vertebrata</taxon>
        <taxon>Euteleostomi</taxon>
        <taxon>Actinopterygii</taxon>
        <taxon>Neopterygii</taxon>
        <taxon>Teleostei</taxon>
        <taxon>Anguilliformes</taxon>
        <taxon>Anguillidae</taxon>
        <taxon>Anguilla</taxon>
    </lineage>
</organism>
<accession>A0A0E9X9H5</accession>
<dbReference type="EMBL" id="GBXM01010072">
    <property type="protein sequence ID" value="JAH98505.1"/>
    <property type="molecule type" value="Transcribed_RNA"/>
</dbReference>
<proteinExistence type="predicted"/>
<name>A0A0E9X9H5_ANGAN</name>
<reference evidence="1" key="1">
    <citation type="submission" date="2014-11" db="EMBL/GenBank/DDBJ databases">
        <authorList>
            <person name="Amaro Gonzalez C."/>
        </authorList>
    </citation>
    <scope>NUCLEOTIDE SEQUENCE</scope>
</reference>
<dbReference type="AlphaFoldDB" id="A0A0E9X9H5"/>
<sequence length="92" mass="10669">MLVLAVSVCHLFQYHLHQYEVIYVSQCMRSSTQVMNMIATTLTLDSHTDIEVCKLVIEYCSCNSICPYCCAHSFLLFTVVRHFDQQLLLNLF</sequence>